<dbReference type="GO" id="GO:0043386">
    <property type="term" value="P:mycotoxin biosynthetic process"/>
    <property type="evidence" value="ECO:0007669"/>
    <property type="project" value="InterPro"/>
</dbReference>
<proteinExistence type="inferred from homology"/>
<dbReference type="Pfam" id="PF11807">
    <property type="entry name" value="UstYa"/>
    <property type="match status" value="1"/>
</dbReference>
<organism evidence="2 3">
    <name type="scientific">Ophiocordyceps sinensis</name>
    <dbReference type="NCBI Taxonomy" id="72228"/>
    <lineage>
        <taxon>Eukaryota</taxon>
        <taxon>Fungi</taxon>
        <taxon>Dikarya</taxon>
        <taxon>Ascomycota</taxon>
        <taxon>Pezizomycotina</taxon>
        <taxon>Sordariomycetes</taxon>
        <taxon>Hypocreomycetidae</taxon>
        <taxon>Hypocreales</taxon>
        <taxon>Ophiocordycipitaceae</taxon>
        <taxon>Ophiocordyceps</taxon>
    </lineage>
</organism>
<evidence type="ECO:0000313" key="3">
    <source>
        <dbReference type="Proteomes" id="UP000557566"/>
    </source>
</evidence>
<dbReference type="OrthoDB" id="3687641at2759"/>
<protein>
    <submittedName>
        <fullName evidence="2">Uncharacterized protein</fullName>
    </submittedName>
</protein>
<dbReference type="InterPro" id="IPR021765">
    <property type="entry name" value="UstYa-like"/>
</dbReference>
<gene>
    <name evidence="2" type="ORF">G6O67_001039</name>
</gene>
<sequence length="134" mass="15105">MATLSQADTQAATELPKFKRRPTRFNGSFEFSGKFRGWPSPLIDHEWDRFTHNRKAWLAPRVNLVMLTGPAWIDGTSSLIAVNEDDIKGAKPSDQAWLNTTVEYGEVNGGGYMATLELFHQLHCLVGTNTYFRS</sequence>
<reference evidence="2 3" key="1">
    <citation type="journal article" date="2020" name="Genome Biol. Evol.">
        <title>A new high-quality draft genome assembly of the Chinese cordyceps Ophiocordyceps sinensis.</title>
        <authorList>
            <person name="Shu R."/>
            <person name="Zhang J."/>
            <person name="Meng Q."/>
            <person name="Zhang H."/>
            <person name="Zhou G."/>
            <person name="Li M."/>
            <person name="Wu P."/>
            <person name="Zhao Y."/>
            <person name="Chen C."/>
            <person name="Qin Q."/>
        </authorList>
    </citation>
    <scope>NUCLEOTIDE SEQUENCE [LARGE SCALE GENOMIC DNA]</scope>
    <source>
        <strain evidence="2 3">IOZ07</strain>
    </source>
</reference>
<name>A0A8H4PWT0_9HYPO</name>
<keyword evidence="3" id="KW-1185">Reference proteome</keyword>
<evidence type="ECO:0000313" key="2">
    <source>
        <dbReference type="EMBL" id="KAF4511831.1"/>
    </source>
</evidence>
<comment type="caution">
    <text evidence="2">The sequence shown here is derived from an EMBL/GenBank/DDBJ whole genome shotgun (WGS) entry which is preliminary data.</text>
</comment>
<dbReference type="EMBL" id="JAAVMX010000002">
    <property type="protein sequence ID" value="KAF4511831.1"/>
    <property type="molecule type" value="Genomic_DNA"/>
</dbReference>
<dbReference type="Proteomes" id="UP000557566">
    <property type="component" value="Unassembled WGS sequence"/>
</dbReference>
<evidence type="ECO:0000256" key="1">
    <source>
        <dbReference type="ARBA" id="ARBA00035112"/>
    </source>
</evidence>
<accession>A0A8H4PWT0</accession>
<dbReference type="AlphaFoldDB" id="A0A8H4PWT0"/>
<comment type="similarity">
    <text evidence="1">Belongs to the ustYa family.</text>
</comment>